<organism evidence="2 3">
    <name type="scientific">Deinococcus xinjiangensis</name>
    <dbReference type="NCBI Taxonomy" id="457454"/>
    <lineage>
        <taxon>Bacteria</taxon>
        <taxon>Thermotogati</taxon>
        <taxon>Deinococcota</taxon>
        <taxon>Deinococci</taxon>
        <taxon>Deinococcales</taxon>
        <taxon>Deinococcaceae</taxon>
        <taxon>Deinococcus</taxon>
    </lineage>
</organism>
<dbReference type="RefSeq" id="WP_353540308.1">
    <property type="nucleotide sequence ID" value="NZ_BAABRN010000001.1"/>
</dbReference>
<dbReference type="InterPro" id="IPR011990">
    <property type="entry name" value="TPR-like_helical_dom_sf"/>
</dbReference>
<evidence type="ECO:0000313" key="3">
    <source>
        <dbReference type="Proteomes" id="UP001458946"/>
    </source>
</evidence>
<reference evidence="2 3" key="1">
    <citation type="submission" date="2024-02" db="EMBL/GenBank/DDBJ databases">
        <title>Deinococcus xinjiangensis NBRC 107630.</title>
        <authorList>
            <person name="Ichikawa N."/>
            <person name="Katano-Makiyama Y."/>
            <person name="Hidaka K."/>
        </authorList>
    </citation>
    <scope>NUCLEOTIDE SEQUENCE [LARGE SCALE GENOMIC DNA]</scope>
    <source>
        <strain evidence="2 3">NBRC 107630</strain>
    </source>
</reference>
<dbReference type="InterPro" id="IPR027417">
    <property type="entry name" value="P-loop_NTPase"/>
</dbReference>
<dbReference type="Gene3D" id="1.25.40.10">
    <property type="entry name" value="Tetratricopeptide repeat domain"/>
    <property type="match status" value="2"/>
</dbReference>
<dbReference type="SMART" id="SM00028">
    <property type="entry name" value="TPR"/>
    <property type="match status" value="3"/>
</dbReference>
<name>A0ABP9V4V8_9DEIO</name>
<dbReference type="InterPro" id="IPR049945">
    <property type="entry name" value="AAA_22"/>
</dbReference>
<dbReference type="Pfam" id="PF13401">
    <property type="entry name" value="AAA_22"/>
    <property type="match status" value="1"/>
</dbReference>
<dbReference type="InterPro" id="IPR051677">
    <property type="entry name" value="AfsR-DnrI-RedD_regulator"/>
</dbReference>
<dbReference type="Gene3D" id="1.10.10.10">
    <property type="entry name" value="Winged helix-like DNA-binding domain superfamily/Winged helix DNA-binding domain"/>
    <property type="match status" value="1"/>
</dbReference>
<dbReference type="PANTHER" id="PTHR35807:SF2">
    <property type="entry name" value="TRANSCRIPTIONAL ACTIVATOR DOMAIN"/>
    <property type="match status" value="1"/>
</dbReference>
<dbReference type="Proteomes" id="UP001458946">
    <property type="component" value="Unassembled WGS sequence"/>
</dbReference>
<dbReference type="SUPFAM" id="SSF48452">
    <property type="entry name" value="TPR-like"/>
    <property type="match status" value="1"/>
</dbReference>
<protein>
    <submittedName>
        <fullName evidence="2">HTH-type transcriptional regulator MalT</fullName>
    </submittedName>
</protein>
<proteinExistence type="predicted"/>
<dbReference type="InterPro" id="IPR005158">
    <property type="entry name" value="BTAD"/>
</dbReference>
<keyword evidence="3" id="KW-1185">Reference proteome</keyword>
<evidence type="ECO:0000313" key="2">
    <source>
        <dbReference type="EMBL" id="GAA5500314.1"/>
    </source>
</evidence>
<dbReference type="InterPro" id="IPR036388">
    <property type="entry name" value="WH-like_DNA-bd_sf"/>
</dbReference>
<dbReference type="Pfam" id="PF03704">
    <property type="entry name" value="BTAD"/>
    <property type="match status" value="1"/>
</dbReference>
<dbReference type="SUPFAM" id="SSF52540">
    <property type="entry name" value="P-loop containing nucleoside triphosphate hydrolases"/>
    <property type="match status" value="1"/>
</dbReference>
<sequence length="999" mass="105341">MTANWRVLGSRRRTQLPAVHGVLPRDCVRPALESQVLVVVAPAGYGKTTALAAALTPPHVAWLTLDADDIDPQVLAAGLALAIEALPDGAAVGAVLDAGATPQRLASRVAELLHELGAWLVIDEAQHLTSPLLAPVLRELLDCGSGHVALLSRLPLPLSELAPLEAAGVVTYLSAADLSFTPQEMGTLFALQGLSPSSAELRLAHSLTEGWPIAARFLGQAVVQGRVQLADLRDLDQGQAQLGTLFTYLAQEVLGPLAVPLQALLTRSSVFEELTPDLLEEVLQEPQAAAWLEALSSSGTFLTRAGQGVYRAHPLLRAHLRGLLSPDEAQQISGLGAAYFERTGRPRRALAAHLMAGHTARAAALLEAYGAEWLRLGRVNLVQSSLARLPKGSFTPALQALLGDTLRLSSQYEQALTAYAGADPLSRALGEIQVALDTVQPDHAWAALSAAEQLAAPEQQDLLRRLRAENLLNAGRLMEAVALEPSLAEGIRYALRSGQVEQALALAQSAIAGEQGGARAAQNHRESLLLASFLHSVLGQWEEAAGLAREGLAEGTRLESPFVQALALARLGHAQQVAGAHAEAEANYNAALGLARGVTGRLQVEPLMGLAYLAGARGDHERAARLHAEALAQTGGDQYMAGLLHLTTALGALQGGGAAPAYLDAADAAFAVCGDTLGQTAVALARFASDVAGRASRELAESVLKYPFLLGRASLFSPFQERARRAPVLSRLAAPWPDLHAGLRPLAAALGYSQIPAPQHTPGFEVRAGVLGRAEIVRAGERPAEWSRAKARELLALLVVRAEGLPRVAAQEALFPDAEAGIGERNFRVTLHALTSVLEEGAEGGTFLERGEWLRLRPSPDLRVDLWEAQGHLSAPAGTAGRLDALLRLPERFYDSDLPEVQQAAAAYTAALPEALAEEAQAALSGRDLPSAIRAAERSLSLDPAHEPAARVLMSAHLQRGNAAHAQRVYAALSAALEQLGLSPLPETAALYRALGVGR</sequence>
<feature type="domain" description="Bacterial transcriptional activator" evidence="1">
    <location>
        <begin position="864"/>
        <end position="996"/>
    </location>
</feature>
<accession>A0ABP9V4V8</accession>
<dbReference type="PANTHER" id="PTHR35807">
    <property type="entry name" value="TRANSCRIPTIONAL REGULATOR REDD-RELATED"/>
    <property type="match status" value="1"/>
</dbReference>
<dbReference type="InterPro" id="IPR019734">
    <property type="entry name" value="TPR_rpt"/>
</dbReference>
<gene>
    <name evidence="2" type="primary">malT_1</name>
    <name evidence="2" type="ORF">Dxin01_00034</name>
</gene>
<dbReference type="Pfam" id="PF25873">
    <property type="entry name" value="WHD_MalT"/>
    <property type="match status" value="1"/>
</dbReference>
<evidence type="ECO:0000259" key="1">
    <source>
        <dbReference type="SMART" id="SM01043"/>
    </source>
</evidence>
<dbReference type="EMBL" id="BAABRN010000001">
    <property type="protein sequence ID" value="GAA5500314.1"/>
    <property type="molecule type" value="Genomic_DNA"/>
</dbReference>
<dbReference type="SMART" id="SM01043">
    <property type="entry name" value="BTAD"/>
    <property type="match status" value="1"/>
</dbReference>
<dbReference type="InterPro" id="IPR059106">
    <property type="entry name" value="WHD_MalT"/>
</dbReference>
<comment type="caution">
    <text evidence="2">The sequence shown here is derived from an EMBL/GenBank/DDBJ whole genome shotgun (WGS) entry which is preliminary data.</text>
</comment>